<dbReference type="RefSeq" id="WP_170864703.1">
    <property type="nucleotide sequence ID" value="NZ_FODV01000002.1"/>
</dbReference>
<keyword evidence="1" id="KW-0812">Transmembrane</keyword>
<evidence type="ECO:0000256" key="1">
    <source>
        <dbReference type="SAM" id="Phobius"/>
    </source>
</evidence>
<organism evidence="2 3">
    <name type="scientific">Halogranum amylolyticum</name>
    <dbReference type="NCBI Taxonomy" id="660520"/>
    <lineage>
        <taxon>Archaea</taxon>
        <taxon>Methanobacteriati</taxon>
        <taxon>Methanobacteriota</taxon>
        <taxon>Stenosarchaea group</taxon>
        <taxon>Halobacteria</taxon>
        <taxon>Halobacteriales</taxon>
        <taxon>Haloferacaceae</taxon>
    </lineage>
</organism>
<dbReference type="EMBL" id="FODV01000002">
    <property type="protein sequence ID" value="SEO39099.1"/>
    <property type="molecule type" value="Genomic_DNA"/>
</dbReference>
<evidence type="ECO:0000313" key="3">
    <source>
        <dbReference type="Proteomes" id="UP000199126"/>
    </source>
</evidence>
<keyword evidence="3" id="KW-1185">Reference proteome</keyword>
<proteinExistence type="predicted"/>
<accession>A0A1H8PAT3</accession>
<keyword evidence="1" id="KW-0472">Membrane</keyword>
<dbReference type="Proteomes" id="UP000199126">
    <property type="component" value="Unassembled WGS sequence"/>
</dbReference>
<gene>
    <name evidence="2" type="ORF">SAMN04487948_102196</name>
</gene>
<reference evidence="3" key="1">
    <citation type="submission" date="2016-10" db="EMBL/GenBank/DDBJ databases">
        <authorList>
            <person name="Varghese N."/>
            <person name="Submissions S."/>
        </authorList>
    </citation>
    <scope>NUCLEOTIDE SEQUENCE [LARGE SCALE GENOMIC DNA]</scope>
    <source>
        <strain evidence="3">CGMCC 1.10121</strain>
    </source>
</reference>
<keyword evidence="1" id="KW-1133">Transmembrane helix</keyword>
<feature type="transmembrane region" description="Helical" evidence="1">
    <location>
        <begin position="20"/>
        <end position="44"/>
    </location>
</feature>
<name>A0A1H8PAT3_9EURY</name>
<dbReference type="AlphaFoldDB" id="A0A1H8PAT3"/>
<evidence type="ECO:0008006" key="4">
    <source>
        <dbReference type="Google" id="ProtNLM"/>
    </source>
</evidence>
<sequence length="45" mass="5014">MSLRETLDHDSWWTVAGTGAGYGLILLVLFAVLFVLPFLVFYALP</sequence>
<evidence type="ECO:0000313" key="2">
    <source>
        <dbReference type="EMBL" id="SEO39099.1"/>
    </source>
</evidence>
<protein>
    <recommendedName>
        <fullName evidence="4">ABC transporter permease</fullName>
    </recommendedName>
</protein>